<dbReference type="VEuPathDB" id="FungiDB:YALI1_D06665g"/>
<evidence type="ECO:0000259" key="6">
    <source>
        <dbReference type="Pfam" id="PF04042"/>
    </source>
</evidence>
<keyword evidence="3" id="KW-0235">DNA replication</keyword>
<comment type="similarity">
    <text evidence="2">Belongs to the DNA polymerase delta/II small subunit family.</text>
</comment>
<dbReference type="EMBL" id="KZ858955">
    <property type="protein sequence ID" value="RDW28172.1"/>
    <property type="molecule type" value="Genomic_DNA"/>
</dbReference>
<dbReference type="GO" id="GO:1902969">
    <property type="term" value="P:mitotic DNA replication"/>
    <property type="evidence" value="ECO:0007669"/>
    <property type="project" value="UniProtKB-ARBA"/>
</dbReference>
<evidence type="ECO:0000256" key="5">
    <source>
        <dbReference type="SAM" id="MobiDB-lite"/>
    </source>
</evidence>
<feature type="domain" description="DNA polymerase delta subunit OB-fold" evidence="7">
    <location>
        <begin position="31"/>
        <end position="172"/>
    </location>
</feature>
<dbReference type="Pfam" id="PF18018">
    <property type="entry name" value="DNA_pol_D_N"/>
    <property type="match status" value="1"/>
</dbReference>
<dbReference type="KEGG" id="yli:2910971"/>
<dbReference type="VEuPathDB" id="FungiDB:YALI0_D05093g"/>
<feature type="region of interest" description="Disordered" evidence="5">
    <location>
        <begin position="98"/>
        <end position="128"/>
    </location>
</feature>
<proteinExistence type="inferred from homology"/>
<reference evidence="8 10" key="1">
    <citation type="journal article" date="2016" name="PLoS ONE">
        <title>Sequence Assembly of Yarrowia lipolytica Strain W29/CLIB89 Shows Transposable Element Diversity.</title>
        <authorList>
            <person name="Magnan C."/>
            <person name="Yu J."/>
            <person name="Chang I."/>
            <person name="Jahn E."/>
            <person name="Kanomata Y."/>
            <person name="Wu J."/>
            <person name="Zeller M."/>
            <person name="Oakes M."/>
            <person name="Baldi P."/>
            <person name="Sandmeyer S."/>
        </authorList>
    </citation>
    <scope>NUCLEOTIDE SEQUENCE [LARGE SCALE GENOMIC DNA]</scope>
    <source>
        <strain evidence="8">CLIB89</strain>
        <strain evidence="10">CLIB89(W29)</strain>
    </source>
</reference>
<evidence type="ECO:0000259" key="7">
    <source>
        <dbReference type="Pfam" id="PF18018"/>
    </source>
</evidence>
<evidence type="ECO:0000313" key="8">
    <source>
        <dbReference type="EMBL" id="AOW03607.1"/>
    </source>
</evidence>
<name>A0A1D8NDA7_YARLL</name>
<keyword evidence="4" id="KW-0539">Nucleus</keyword>
<dbReference type="GO" id="GO:0006271">
    <property type="term" value="P:DNA strand elongation involved in DNA replication"/>
    <property type="evidence" value="ECO:0007669"/>
    <property type="project" value="TreeGrafter"/>
</dbReference>
<dbReference type="Gene3D" id="3.60.21.50">
    <property type="match status" value="1"/>
</dbReference>
<dbReference type="GeneID" id="2910971"/>
<dbReference type="Gene3D" id="2.40.50.430">
    <property type="match status" value="1"/>
</dbReference>
<sequence length="469" mass="52346">MPEIRSNLPTTATSLNDGFTLPITKRNYNRQYAPIYYMRLHQLMSQVLDAATSKWADKNVKYLNKCLDVLVGDTVFVVGTLFKDMKYKPSMLEEVTRSHWGAPPGKKPKYVDPQGDCEDGGHKDDSSIQLEDSSGRITLVGPKVQEFMLITGVVCGVLGTAGENGRFTVVDVVWGGFPEQIYRPLSGVNDGEDVEMADNDTPEDTYICLASGLYIGQKKTDYKHVLLAEYLQGLLEEDGAKDGLVKPKNISRFIMAGNNCSLESERPVIDTLSRTVDLDAFKPMARVDEYIAQLLPSISVDIMAGNDDPGNMSLPQQPLHLSMFPQSRKFKKATFGSVSNPYWWDFSTDEAPLKVLGTSGQNVSDIYKYLIEGRDDILDIMEHTLAWRHLCPTAPDTLTCYPYGDDDPFIIKETPHLYFCGNQDEFQTSVVKHDGVSVRLVAVPRFDETGEVVLVNMRTLKAEVLRIVA</sequence>
<dbReference type="EMBL" id="CP017556">
    <property type="protein sequence ID" value="AOW03607.1"/>
    <property type="molecule type" value="Genomic_DNA"/>
</dbReference>
<comment type="subcellular location">
    <subcellularLocation>
        <location evidence="1">Nucleus</location>
    </subcellularLocation>
</comment>
<dbReference type="Proteomes" id="UP000182444">
    <property type="component" value="Chromosome 1D"/>
</dbReference>
<dbReference type="FunFam" id="3.60.21.50:FF:000002">
    <property type="entry name" value="DNA polymerase delta small subunit"/>
    <property type="match status" value="1"/>
</dbReference>
<evidence type="ECO:0000313" key="11">
    <source>
        <dbReference type="Proteomes" id="UP000256601"/>
    </source>
</evidence>
<dbReference type="GO" id="GO:0003677">
    <property type="term" value="F:DNA binding"/>
    <property type="evidence" value="ECO:0007669"/>
    <property type="project" value="InterPro"/>
</dbReference>
<dbReference type="GO" id="GO:0043625">
    <property type="term" value="C:delta DNA polymerase complex"/>
    <property type="evidence" value="ECO:0007669"/>
    <property type="project" value="TreeGrafter"/>
</dbReference>
<dbReference type="InterPro" id="IPR024826">
    <property type="entry name" value="DNA_pol_delta/II_ssu"/>
</dbReference>
<evidence type="ECO:0000256" key="2">
    <source>
        <dbReference type="ARBA" id="ARBA00006035"/>
    </source>
</evidence>
<dbReference type="InterPro" id="IPR007185">
    <property type="entry name" value="DNA_pol_a/d/e_bsu"/>
</dbReference>
<organism evidence="8 10">
    <name type="scientific">Yarrowia lipolytica</name>
    <name type="common">Candida lipolytica</name>
    <dbReference type="NCBI Taxonomy" id="4952"/>
    <lineage>
        <taxon>Eukaryota</taxon>
        <taxon>Fungi</taxon>
        <taxon>Dikarya</taxon>
        <taxon>Ascomycota</taxon>
        <taxon>Saccharomycotina</taxon>
        <taxon>Dipodascomycetes</taxon>
        <taxon>Dipodascales</taxon>
        <taxon>Dipodascales incertae sedis</taxon>
        <taxon>Yarrowia</taxon>
    </lineage>
</organism>
<protein>
    <submittedName>
        <fullName evidence="9">DNA polymerase alpha/epsilon subunit B-domain-containing protein</fullName>
    </submittedName>
</protein>
<dbReference type="PANTHER" id="PTHR10416:SF0">
    <property type="entry name" value="DNA POLYMERASE DELTA SUBUNIT 2"/>
    <property type="match status" value="1"/>
</dbReference>
<dbReference type="RefSeq" id="XP_502431.1">
    <property type="nucleotide sequence ID" value="XM_502431.1"/>
</dbReference>
<feature type="domain" description="DNA polymerase alpha/delta/epsilon subunit B" evidence="6">
    <location>
        <begin position="207"/>
        <end position="427"/>
    </location>
</feature>
<reference evidence="9 11" key="2">
    <citation type="submission" date="2018-07" db="EMBL/GenBank/DDBJ databases">
        <title>Draft Genome Assemblies for Five Robust Yarrowia lipolytica Strains Exhibiting High Lipid Production and Pentose Sugar Utilization and Sugar Alcohol Secretion from Undetoxified Lignocellulosic Biomass Hydrolysates.</title>
        <authorList>
            <consortium name="DOE Joint Genome Institute"/>
            <person name="Walker C."/>
            <person name="Ryu S."/>
            <person name="Na H."/>
            <person name="Zane M."/>
            <person name="LaButti K."/>
            <person name="Lipzen A."/>
            <person name="Haridas S."/>
            <person name="Barry K."/>
            <person name="Grigoriev I.V."/>
            <person name="Quarterman J."/>
            <person name="Slininger P."/>
            <person name="Dien B."/>
            <person name="Trinh C.T."/>
        </authorList>
    </citation>
    <scope>NUCLEOTIDE SEQUENCE [LARGE SCALE GENOMIC DNA]</scope>
    <source>
        <strain evidence="9 11">YB392</strain>
    </source>
</reference>
<dbReference type="PANTHER" id="PTHR10416">
    <property type="entry name" value="DNA POLYMERASE DELTA SUBUNIT 2"/>
    <property type="match status" value="1"/>
</dbReference>
<dbReference type="Proteomes" id="UP000256601">
    <property type="component" value="Unassembled WGS sequence"/>
</dbReference>
<evidence type="ECO:0000256" key="1">
    <source>
        <dbReference type="ARBA" id="ARBA00004123"/>
    </source>
</evidence>
<dbReference type="OrthoDB" id="3763at2759"/>
<evidence type="ECO:0000313" key="9">
    <source>
        <dbReference type="EMBL" id="RDW28172.1"/>
    </source>
</evidence>
<dbReference type="eggNOG" id="KOG2732">
    <property type="taxonomic scope" value="Eukaryota"/>
</dbReference>
<gene>
    <name evidence="9" type="ORF">B0I71DRAFT_127960</name>
    <name evidence="8" type="ORF">YALI1_D06665g</name>
</gene>
<evidence type="ECO:0000256" key="4">
    <source>
        <dbReference type="ARBA" id="ARBA00023242"/>
    </source>
</evidence>
<dbReference type="AlphaFoldDB" id="A0A1D8NDA7"/>
<dbReference type="OMA" id="HCILIGT"/>
<evidence type="ECO:0000313" key="10">
    <source>
        <dbReference type="Proteomes" id="UP000182444"/>
    </source>
</evidence>
<dbReference type="InterPro" id="IPR040663">
    <property type="entry name" value="DNA_pol_D_N"/>
</dbReference>
<accession>A0A1D8NDA7</accession>
<dbReference type="Pfam" id="PF04042">
    <property type="entry name" value="DNA_pol_E_B"/>
    <property type="match status" value="1"/>
</dbReference>
<evidence type="ECO:0000256" key="3">
    <source>
        <dbReference type="ARBA" id="ARBA00022705"/>
    </source>
</evidence>